<feature type="transmembrane region" description="Helical" evidence="1">
    <location>
        <begin position="67"/>
        <end position="84"/>
    </location>
</feature>
<accession>A0AAV4JHJ0</accession>
<reference evidence="3 4" key="1">
    <citation type="journal article" date="2021" name="Elife">
        <title>Chloroplast acquisition without the gene transfer in kleptoplastic sea slugs, Plakobranchus ocellatus.</title>
        <authorList>
            <person name="Maeda T."/>
            <person name="Takahashi S."/>
            <person name="Yoshida T."/>
            <person name="Shimamura S."/>
            <person name="Takaki Y."/>
            <person name="Nagai Y."/>
            <person name="Toyoda A."/>
            <person name="Suzuki Y."/>
            <person name="Arimoto A."/>
            <person name="Ishii H."/>
            <person name="Satoh N."/>
            <person name="Nishiyama T."/>
            <person name="Hasebe M."/>
            <person name="Maruyama T."/>
            <person name="Minagawa J."/>
            <person name="Obokata J."/>
            <person name="Shigenobu S."/>
        </authorList>
    </citation>
    <scope>NUCLEOTIDE SEQUENCE [LARGE SCALE GENOMIC DNA]</scope>
</reference>
<feature type="transmembrane region" description="Helical" evidence="1">
    <location>
        <begin position="115"/>
        <end position="131"/>
    </location>
</feature>
<dbReference type="GO" id="GO:0005886">
    <property type="term" value="C:plasma membrane"/>
    <property type="evidence" value="ECO:0007669"/>
    <property type="project" value="TreeGrafter"/>
</dbReference>
<dbReference type="AlphaFoldDB" id="A0AAV4JHJ0"/>
<evidence type="ECO:0000259" key="2">
    <source>
        <dbReference type="Pfam" id="PF01773"/>
    </source>
</evidence>
<dbReference type="PANTHER" id="PTHR10590:SF4">
    <property type="entry name" value="SOLUTE CARRIER FAMILY 28 MEMBER 3"/>
    <property type="match status" value="1"/>
</dbReference>
<evidence type="ECO:0000313" key="3">
    <source>
        <dbReference type="EMBL" id="GFS22262.1"/>
    </source>
</evidence>
<feature type="transmembrane region" description="Helical" evidence="1">
    <location>
        <begin position="91"/>
        <end position="109"/>
    </location>
</feature>
<organism evidence="3 4">
    <name type="scientific">Elysia marginata</name>
    <dbReference type="NCBI Taxonomy" id="1093978"/>
    <lineage>
        <taxon>Eukaryota</taxon>
        <taxon>Metazoa</taxon>
        <taxon>Spiralia</taxon>
        <taxon>Lophotrochozoa</taxon>
        <taxon>Mollusca</taxon>
        <taxon>Gastropoda</taxon>
        <taxon>Heterobranchia</taxon>
        <taxon>Euthyneura</taxon>
        <taxon>Panpulmonata</taxon>
        <taxon>Sacoglossa</taxon>
        <taxon>Placobranchoidea</taxon>
        <taxon>Plakobranchidae</taxon>
        <taxon>Elysia</taxon>
    </lineage>
</organism>
<name>A0AAV4JHJ0_9GAST</name>
<dbReference type="GO" id="GO:0005415">
    <property type="term" value="F:nucleoside:sodium symporter activity"/>
    <property type="evidence" value="ECO:0007669"/>
    <property type="project" value="TreeGrafter"/>
</dbReference>
<evidence type="ECO:0000313" key="4">
    <source>
        <dbReference type="Proteomes" id="UP000762676"/>
    </source>
</evidence>
<keyword evidence="4" id="KW-1185">Reference proteome</keyword>
<sequence>TVTVEYGHVPENLARLDEDEFWTDEEEEVDEEARLEEKKSNLVGKVVVTIQQLIVQFYVWLKIRTGGYLITALCLISYTVYFVLAMRFEKALYGLVLGTTVWTVISQGMKDVTNLRPVPGLFLFCLMCLLISTNPAKINWHTIFWGVGLQFLFALIILKFDFGKDAILWVQSRLDEFFKNSEEASVMLFGETYRDHYMVFGVSSKYSLLKKNIFNGYESILL</sequence>
<feature type="domain" description="Concentrative nucleoside transporter N-terminal" evidence="2">
    <location>
        <begin position="120"/>
        <end position="191"/>
    </location>
</feature>
<dbReference type="Proteomes" id="UP000762676">
    <property type="component" value="Unassembled WGS sequence"/>
</dbReference>
<proteinExistence type="predicted"/>
<feature type="transmembrane region" description="Helical" evidence="1">
    <location>
        <begin position="143"/>
        <end position="160"/>
    </location>
</feature>
<dbReference type="Pfam" id="PF01773">
    <property type="entry name" value="Nucleos_tra2_N"/>
    <property type="match status" value="1"/>
</dbReference>
<dbReference type="InterPro" id="IPR002668">
    <property type="entry name" value="CNT_N_dom"/>
</dbReference>
<keyword evidence="1" id="KW-0472">Membrane</keyword>
<keyword evidence="1" id="KW-1133">Transmembrane helix</keyword>
<feature type="non-terminal residue" evidence="3">
    <location>
        <position position="1"/>
    </location>
</feature>
<dbReference type="PANTHER" id="PTHR10590">
    <property type="entry name" value="SODIUM/NUCLEOSIDE COTRANSPORTER"/>
    <property type="match status" value="1"/>
</dbReference>
<keyword evidence="1" id="KW-0812">Transmembrane</keyword>
<dbReference type="InterPro" id="IPR008276">
    <property type="entry name" value="C_nuclsd_transpt"/>
</dbReference>
<protein>
    <submittedName>
        <fullName evidence="3">Sodium/nucleoside cotransporter</fullName>
    </submittedName>
</protein>
<comment type="caution">
    <text evidence="3">The sequence shown here is derived from an EMBL/GenBank/DDBJ whole genome shotgun (WGS) entry which is preliminary data.</text>
</comment>
<gene>
    <name evidence="3" type="ORF">ElyMa_003359000</name>
</gene>
<dbReference type="EMBL" id="BMAT01006922">
    <property type="protein sequence ID" value="GFS22262.1"/>
    <property type="molecule type" value="Genomic_DNA"/>
</dbReference>
<evidence type="ECO:0000256" key="1">
    <source>
        <dbReference type="SAM" id="Phobius"/>
    </source>
</evidence>